<proteinExistence type="predicted"/>
<dbReference type="Proteomes" id="UP000179797">
    <property type="component" value="Unassembled WGS sequence"/>
</dbReference>
<dbReference type="GO" id="GO:0030313">
    <property type="term" value="C:cell envelope"/>
    <property type="evidence" value="ECO:0007669"/>
    <property type="project" value="UniProtKB-SubCell"/>
</dbReference>
<dbReference type="Pfam" id="PF25967">
    <property type="entry name" value="RND-MFP_C"/>
    <property type="match status" value="1"/>
</dbReference>
<dbReference type="Gene3D" id="2.40.30.170">
    <property type="match status" value="1"/>
</dbReference>
<dbReference type="PANTHER" id="PTHR32347:SF23">
    <property type="entry name" value="BLL5650 PROTEIN"/>
    <property type="match status" value="1"/>
</dbReference>
<dbReference type="Pfam" id="PF25990">
    <property type="entry name" value="Beta-barrel_YknX"/>
    <property type="match status" value="1"/>
</dbReference>
<dbReference type="EMBL" id="JRYR02000001">
    <property type="protein sequence ID" value="OHX68261.1"/>
    <property type="molecule type" value="Genomic_DNA"/>
</dbReference>
<feature type="domain" description="Multidrug resistance protein MdtA-like C-terminal permuted SH3" evidence="4">
    <location>
        <begin position="342"/>
        <end position="396"/>
    </location>
</feature>
<evidence type="ECO:0000259" key="4">
    <source>
        <dbReference type="Pfam" id="PF25967"/>
    </source>
</evidence>
<evidence type="ECO:0000256" key="3">
    <source>
        <dbReference type="SAM" id="Coils"/>
    </source>
</evidence>
<reference evidence="6 7" key="1">
    <citation type="journal article" date="2012" name="Int. J. Syst. Evol. Microbiol.">
        <title>Flammeovirga pacifica sp. nov., isolated from deep-sea sediment.</title>
        <authorList>
            <person name="Xu H."/>
            <person name="Fu Y."/>
            <person name="Yang N."/>
            <person name="Ding Z."/>
            <person name="Lai Q."/>
            <person name="Zeng R."/>
        </authorList>
    </citation>
    <scope>NUCLEOTIDE SEQUENCE [LARGE SCALE GENOMIC DNA]</scope>
    <source>
        <strain evidence="7">DSM 24597 / LMG 26175 / WPAGA1</strain>
    </source>
</reference>
<dbReference type="STRING" id="915059.NH26_18870"/>
<accession>A0A1S1Z4U8</accession>
<dbReference type="Gene3D" id="2.40.420.20">
    <property type="match status" value="1"/>
</dbReference>
<dbReference type="RefSeq" id="WP_044223542.1">
    <property type="nucleotide sequence ID" value="NZ_JRYR02000001.1"/>
</dbReference>
<evidence type="ECO:0000313" key="7">
    <source>
        <dbReference type="Proteomes" id="UP000179797"/>
    </source>
</evidence>
<dbReference type="OrthoDB" id="1522431at2"/>
<keyword evidence="7" id="KW-1185">Reference proteome</keyword>
<dbReference type="PANTHER" id="PTHR32347">
    <property type="entry name" value="EFFLUX SYSTEM COMPONENT YKNX-RELATED"/>
    <property type="match status" value="1"/>
</dbReference>
<dbReference type="AlphaFoldDB" id="A0A1S1Z4U8"/>
<keyword evidence="2 3" id="KW-0175">Coiled coil</keyword>
<feature type="coiled-coil region" evidence="3">
    <location>
        <begin position="159"/>
        <end position="211"/>
    </location>
</feature>
<evidence type="ECO:0000256" key="2">
    <source>
        <dbReference type="ARBA" id="ARBA00023054"/>
    </source>
</evidence>
<dbReference type="InterPro" id="IPR050465">
    <property type="entry name" value="UPF0194_transport"/>
</dbReference>
<comment type="caution">
    <text evidence="6">The sequence shown here is derived from an EMBL/GenBank/DDBJ whole genome shotgun (WGS) entry which is preliminary data.</text>
</comment>
<evidence type="ECO:0000259" key="5">
    <source>
        <dbReference type="Pfam" id="PF25990"/>
    </source>
</evidence>
<protein>
    <submittedName>
        <fullName evidence="6">RND transporter</fullName>
    </submittedName>
</protein>
<evidence type="ECO:0000256" key="1">
    <source>
        <dbReference type="ARBA" id="ARBA00004196"/>
    </source>
</evidence>
<sequence length="412" mass="45635">MNKKQIVGLVALTLISITIYLFSSKTSEEVLLSKARIDNLYINVSTTGELEAKNFVEIQGPLGMRQAQIWETKINSLVPEGTVVQKGDQVAQLDASSLADKLEQKQTDLTKAESQWEQTQLDTALQLSQERDKIINLEFTVQEKKLALEQSAFEPPATIKQAEIEVIKANRDLKQTKTNYLVKQKQLSAKMREANATLSQAKSKVTFLQDLFSEFTIMAPESGMVIYAKDWDGKKKKEGTNIRAWDPVVATLPDLSVMISKTYVNEVDIRKISKNQSVIIGLDAFPDKKLTGKVTKVANVGEQKPNSDAKVFEVIIIVNETDSTLRPSMTTSNIIQTGEVENALLIPIEALHTEGDSLTFVYKKTVGGFSKYEVKTGLMNDQDIQILAGLSDGDEISLTTPNSVSEKISSLE</sequence>
<evidence type="ECO:0000313" key="6">
    <source>
        <dbReference type="EMBL" id="OHX68261.1"/>
    </source>
</evidence>
<organism evidence="6 7">
    <name type="scientific">Flammeovirga pacifica</name>
    <dbReference type="NCBI Taxonomy" id="915059"/>
    <lineage>
        <taxon>Bacteria</taxon>
        <taxon>Pseudomonadati</taxon>
        <taxon>Bacteroidota</taxon>
        <taxon>Cytophagia</taxon>
        <taxon>Cytophagales</taxon>
        <taxon>Flammeovirgaceae</taxon>
        <taxon>Flammeovirga</taxon>
    </lineage>
</organism>
<dbReference type="InterPro" id="IPR058636">
    <property type="entry name" value="Beta-barrel_YknX"/>
</dbReference>
<gene>
    <name evidence="6" type="ORF">NH26_18870</name>
</gene>
<name>A0A1S1Z4U8_FLAPC</name>
<comment type="subcellular location">
    <subcellularLocation>
        <location evidence="1">Cell envelope</location>
    </subcellularLocation>
</comment>
<dbReference type="InterPro" id="IPR058627">
    <property type="entry name" value="MdtA-like_C"/>
</dbReference>
<feature type="domain" description="YknX-like beta-barrel" evidence="5">
    <location>
        <begin position="261"/>
        <end position="330"/>
    </location>
</feature>